<evidence type="ECO:0008006" key="4">
    <source>
        <dbReference type="Google" id="ProtNLM"/>
    </source>
</evidence>
<dbReference type="HOGENOM" id="CLU_2232582_0_0_0"/>
<evidence type="ECO:0000256" key="1">
    <source>
        <dbReference type="SAM" id="SignalP"/>
    </source>
</evidence>
<evidence type="ECO:0000313" key="3">
    <source>
        <dbReference type="Proteomes" id="UP000027982"/>
    </source>
</evidence>
<dbReference type="RefSeq" id="WP_025226621.1">
    <property type="nucleotide sequence ID" value="NZ_CP007139.1"/>
</dbReference>
<sequence>MSTLTVKIASAVLAASVVALPVMAPAQSSAYRHRQQTKNTWRNLGYAGGALGVYGLLTHNNTLAIGGLAGGAYSAWRYEQDRKSQNAMRGRALRYWRWHHRHHHR</sequence>
<keyword evidence="1" id="KW-0732">Signal</keyword>
<feature type="signal peptide" evidence="1">
    <location>
        <begin position="1"/>
        <end position="24"/>
    </location>
</feature>
<accession>A0A068NPS4</accession>
<reference evidence="2 3" key="1">
    <citation type="journal article" date="2014" name="PLoS ONE">
        <title>The first complete genome sequence of the class fimbriimonadia in the phylum armatimonadetes.</title>
        <authorList>
            <person name="Hu Z.Y."/>
            <person name="Wang Y.Z."/>
            <person name="Im W.T."/>
            <person name="Wang S.Y."/>
            <person name="Zhao G.P."/>
            <person name="Zheng H.J."/>
            <person name="Quan Z.X."/>
        </authorList>
    </citation>
    <scope>NUCLEOTIDE SEQUENCE [LARGE SCALE GENOMIC DNA]</scope>
    <source>
        <strain evidence="2">Gsoil 348</strain>
    </source>
</reference>
<dbReference type="KEGG" id="fgi:OP10G_1397"/>
<evidence type="ECO:0000313" key="2">
    <source>
        <dbReference type="EMBL" id="AIE84765.1"/>
    </source>
</evidence>
<organism evidence="2 3">
    <name type="scientific">Fimbriimonas ginsengisoli Gsoil 348</name>
    <dbReference type="NCBI Taxonomy" id="661478"/>
    <lineage>
        <taxon>Bacteria</taxon>
        <taxon>Bacillati</taxon>
        <taxon>Armatimonadota</taxon>
        <taxon>Fimbriimonadia</taxon>
        <taxon>Fimbriimonadales</taxon>
        <taxon>Fimbriimonadaceae</taxon>
        <taxon>Fimbriimonas</taxon>
    </lineage>
</organism>
<proteinExistence type="predicted"/>
<feature type="chain" id="PRO_5001651856" description="Glycine zipper 2TM domain-containing protein" evidence="1">
    <location>
        <begin position="25"/>
        <end position="105"/>
    </location>
</feature>
<keyword evidence="3" id="KW-1185">Reference proteome</keyword>
<dbReference type="OrthoDB" id="10000336at2"/>
<dbReference type="EMBL" id="CP007139">
    <property type="protein sequence ID" value="AIE84765.1"/>
    <property type="molecule type" value="Genomic_DNA"/>
</dbReference>
<gene>
    <name evidence="2" type="ORF">OP10G_1397</name>
</gene>
<name>A0A068NPS4_FIMGI</name>
<dbReference type="Proteomes" id="UP000027982">
    <property type="component" value="Chromosome"/>
</dbReference>
<dbReference type="AlphaFoldDB" id="A0A068NPS4"/>
<protein>
    <recommendedName>
        <fullName evidence="4">Glycine zipper 2TM domain-containing protein</fullName>
    </recommendedName>
</protein>